<reference evidence="1 2" key="2">
    <citation type="journal article" date="2022" name="Mol. Ecol. Resour.">
        <title>The genomes of chicory, endive, great burdock and yacon provide insights into Asteraceae paleo-polyploidization history and plant inulin production.</title>
        <authorList>
            <person name="Fan W."/>
            <person name="Wang S."/>
            <person name="Wang H."/>
            <person name="Wang A."/>
            <person name="Jiang F."/>
            <person name="Liu H."/>
            <person name="Zhao H."/>
            <person name="Xu D."/>
            <person name="Zhang Y."/>
        </authorList>
    </citation>
    <scope>NUCLEOTIDE SEQUENCE [LARGE SCALE GENOMIC DNA]</scope>
    <source>
        <strain evidence="2">cv. Niubang</strain>
    </source>
</reference>
<comment type="caution">
    <text evidence="1">The sequence shown here is derived from an EMBL/GenBank/DDBJ whole genome shotgun (WGS) entry which is preliminary data.</text>
</comment>
<gene>
    <name evidence="1" type="ORF">L6452_31324</name>
</gene>
<organism evidence="1 2">
    <name type="scientific">Arctium lappa</name>
    <name type="common">Greater burdock</name>
    <name type="synonym">Lappa major</name>
    <dbReference type="NCBI Taxonomy" id="4217"/>
    <lineage>
        <taxon>Eukaryota</taxon>
        <taxon>Viridiplantae</taxon>
        <taxon>Streptophyta</taxon>
        <taxon>Embryophyta</taxon>
        <taxon>Tracheophyta</taxon>
        <taxon>Spermatophyta</taxon>
        <taxon>Magnoliopsida</taxon>
        <taxon>eudicotyledons</taxon>
        <taxon>Gunneridae</taxon>
        <taxon>Pentapetalae</taxon>
        <taxon>asterids</taxon>
        <taxon>campanulids</taxon>
        <taxon>Asterales</taxon>
        <taxon>Asteraceae</taxon>
        <taxon>Carduoideae</taxon>
        <taxon>Cardueae</taxon>
        <taxon>Arctiinae</taxon>
        <taxon>Arctium</taxon>
    </lineage>
</organism>
<dbReference type="EMBL" id="CM042056">
    <property type="protein sequence ID" value="KAI3698211.1"/>
    <property type="molecule type" value="Genomic_DNA"/>
</dbReference>
<dbReference type="Proteomes" id="UP001055879">
    <property type="component" value="Linkage Group LG10"/>
</dbReference>
<evidence type="ECO:0000313" key="1">
    <source>
        <dbReference type="EMBL" id="KAI3698211.1"/>
    </source>
</evidence>
<evidence type="ECO:0000313" key="2">
    <source>
        <dbReference type="Proteomes" id="UP001055879"/>
    </source>
</evidence>
<accession>A0ACB8ZKE7</accession>
<protein>
    <submittedName>
        <fullName evidence="1">Uncharacterized protein</fullName>
    </submittedName>
</protein>
<reference evidence="2" key="1">
    <citation type="journal article" date="2022" name="Mol. Ecol. Resour.">
        <title>The genomes of chicory, endive, great burdock and yacon provide insights into Asteraceae palaeo-polyploidization history and plant inulin production.</title>
        <authorList>
            <person name="Fan W."/>
            <person name="Wang S."/>
            <person name="Wang H."/>
            <person name="Wang A."/>
            <person name="Jiang F."/>
            <person name="Liu H."/>
            <person name="Zhao H."/>
            <person name="Xu D."/>
            <person name="Zhang Y."/>
        </authorList>
    </citation>
    <scope>NUCLEOTIDE SEQUENCE [LARGE SCALE GENOMIC DNA]</scope>
    <source>
        <strain evidence="2">cv. Niubang</strain>
    </source>
</reference>
<name>A0ACB8ZKE7_ARCLA</name>
<proteinExistence type="predicted"/>
<sequence length="1036" mass="115412">MQAHQVVDDDPIMDLEMQLLPSSPPSANDNGAAASTTTQLMHKLIRFIQSAIIFTEGTNHASRVSSSKSLDNNSTHLHDHQTARIDIMEDVEVADLSQTAPLLKAEDNYNTLVLRKQMRTLIYVLYSSQMFKASVATTAYVHHHETTQRSKPLVDETNVNKREIISKIVQEKNLQALEEFGDLIEVADALNTDLINGISDINRSRLQATASLCPTPPHGFSHFVLESLKNKTILLLSLAAALSLGFGIAEEGLWNGWHDGVIVLITIILLLLLASIRKYRQQHKDRNKLQIKKLQHCANGRVVHVIREGEAKYVSESELVCGDVILLNKGCQVPADGLFVNGQALELDYESESCIIDKQNPFLSYGERVINGAATMVVTSVNMNTRWSEVMMSKPTGDPKKRFELETHLDKLNTCIHYTGLIIGILILFVLFFRYMAGKMDEENGSKLESIAKPTKARNFANTFNKIVKESKNTARALTKLLSVSLIGVTEGVPFVVSLAIFYWNHITTLSGKTTDQDSQAVAKMGSATRICSDFAENEMEVDRLFIGGEVISACTKLSPNVVEALCDGFCTSTEEAVLGWAKEKFGLKRERMIQSSTMMYENESVKEILSKCTHYYHTQGEKYSSMDDNMRSFFEEANEDMQHKQLKTIAFACKLTDVDDFILVALVGLKSTTMEVIKAEVKEFRDCGIETVMVSSKKVSVLKDIALQCEVIAEGDSESLDVITTGEAFGELSEDERIEKVDKIRVLGGAKASDKLLFVEALRKKGEVVTFIGQRTDEAPVLREADIGISIGTWSSIKARESSDIFICEYGSFHDLIKIINSGKCIHSNIRRFLQLVLITTVSSTLINFYETVAFGDASLTTVELVCVNLAVDFLGGFALLTTSSTDKLLDPIPRGSLRIITAEMTRNILFQVLYQVICSVILHLIIKGPGMKTMVSSSFILSQLFNIFNARELQKNNFFKGIHQHKEFLVAVATFIVLYAAAVMGQVVLGYGTRLNWKQWAVCVGVGVMTWLVDWFGKCISMVIMILIKRYIDW</sequence>
<keyword evidence="2" id="KW-1185">Reference proteome</keyword>